<evidence type="ECO:0000313" key="1">
    <source>
        <dbReference type="EMBL" id="WED43370.1"/>
    </source>
</evidence>
<protein>
    <submittedName>
        <fullName evidence="1">Uncharacterized protein</fullName>
    </submittedName>
</protein>
<gene>
    <name evidence="1" type="ORF">PXX05_00930</name>
</gene>
<organism evidence="1 2">
    <name type="scientific">Legionella cardiaca</name>
    <dbReference type="NCBI Taxonomy" id="1071983"/>
    <lineage>
        <taxon>Bacteria</taxon>
        <taxon>Pseudomonadati</taxon>
        <taxon>Pseudomonadota</taxon>
        <taxon>Gammaproteobacteria</taxon>
        <taxon>Legionellales</taxon>
        <taxon>Legionellaceae</taxon>
        <taxon>Legionella</taxon>
    </lineage>
</organism>
<reference evidence="1 2" key="1">
    <citation type="submission" date="2023-02" db="EMBL/GenBank/DDBJ databases">
        <title>Genome Sequence of L. cardiaca H63T.</title>
        <authorList>
            <person name="Lopez A.E."/>
            <person name="Cianciotto N.P."/>
        </authorList>
    </citation>
    <scope>NUCLEOTIDE SEQUENCE [LARGE SCALE GENOMIC DNA]</scope>
    <source>
        <strain evidence="1 2">H63</strain>
    </source>
</reference>
<proteinExistence type="predicted"/>
<dbReference type="Proteomes" id="UP001222087">
    <property type="component" value="Chromosome"/>
</dbReference>
<accession>A0ABY8ARR2</accession>
<evidence type="ECO:0000313" key="2">
    <source>
        <dbReference type="Proteomes" id="UP001222087"/>
    </source>
</evidence>
<sequence>MILPSYLQPLTNYDNIAQMQTCANLARQVFANEAVDINLIDKLRGQLLRTLKESLQHKATNNGVYYSLKHYALSFFTLSQPVSSLERLPTATIQEIENAIVTALEGLAEDYPIKDIDPIDLNPINDDDIYFLSLQGRKYRLESLADWIKFSKQFVYPDNNDEMFSQDIAKLKQLCTLHGVSLEPTKSYSSTLQTAIREAGFTVEEMKDLVVPELHKNHINALQMLTTKYHFSFVEAIKELQKLNSEQAEALNVLYAYGLRGEHLRNLSIAESEFSAHHTAVLQLLVHDRNYDIDMAVNAISDCDFEEVQKFYSTSPQL</sequence>
<dbReference type="EMBL" id="CP119078">
    <property type="protein sequence ID" value="WED43370.1"/>
    <property type="molecule type" value="Genomic_DNA"/>
</dbReference>
<dbReference type="RefSeq" id="WP_275089183.1">
    <property type="nucleotide sequence ID" value="NZ_CP119078.1"/>
</dbReference>
<name>A0ABY8ARR2_9GAMM</name>
<keyword evidence="2" id="KW-1185">Reference proteome</keyword>